<organism evidence="3">
    <name type="scientific">Acidicaldus sp</name>
    <dbReference type="NCBI Taxonomy" id="1872105"/>
    <lineage>
        <taxon>Bacteria</taxon>
        <taxon>Pseudomonadati</taxon>
        <taxon>Pseudomonadota</taxon>
        <taxon>Alphaproteobacteria</taxon>
        <taxon>Acetobacterales</taxon>
        <taxon>Acetobacteraceae</taxon>
        <taxon>Acidicaldus</taxon>
    </lineage>
</organism>
<dbReference type="PANTHER" id="PTHR24321">
    <property type="entry name" value="DEHYDROGENASES, SHORT CHAIN"/>
    <property type="match status" value="1"/>
</dbReference>
<evidence type="ECO:0000256" key="2">
    <source>
        <dbReference type="ARBA" id="ARBA00023002"/>
    </source>
</evidence>
<accession>A0A8J4M566</accession>
<reference evidence="3" key="1">
    <citation type="journal article" date="2020" name="mSystems">
        <title>Genome- and Community-Level Interaction Insights into Carbon Utilization and Element Cycling Functions of Hydrothermarchaeota in Hydrothermal Sediment.</title>
        <authorList>
            <person name="Zhou Z."/>
            <person name="Liu Y."/>
            <person name="Xu W."/>
            <person name="Pan J."/>
            <person name="Luo Z.H."/>
            <person name="Li M."/>
        </authorList>
    </citation>
    <scope>NUCLEOTIDE SEQUENCE</scope>
    <source>
        <strain evidence="3">SpSt-997</strain>
    </source>
</reference>
<dbReference type="Pfam" id="PF13561">
    <property type="entry name" value="adh_short_C2"/>
    <property type="match status" value="1"/>
</dbReference>
<dbReference type="PROSITE" id="PS00061">
    <property type="entry name" value="ADH_SHORT"/>
    <property type="match status" value="1"/>
</dbReference>
<protein>
    <submittedName>
        <fullName evidence="3">SDR family oxidoreductase</fullName>
    </submittedName>
</protein>
<dbReference type="PANTHER" id="PTHR24321:SF8">
    <property type="entry name" value="ESTRADIOL 17-BETA-DEHYDROGENASE 8-RELATED"/>
    <property type="match status" value="1"/>
</dbReference>
<name>A0A8J4M566_9PROT</name>
<comment type="caution">
    <text evidence="3">The sequence shown here is derived from an EMBL/GenBank/DDBJ whole genome shotgun (WGS) entry which is preliminary data.</text>
</comment>
<proteinExistence type="inferred from homology"/>
<dbReference type="EMBL" id="DTQM01000040">
    <property type="protein sequence ID" value="HGC41999.1"/>
    <property type="molecule type" value="Genomic_DNA"/>
</dbReference>
<dbReference type="InterPro" id="IPR002347">
    <property type="entry name" value="SDR_fam"/>
</dbReference>
<dbReference type="PRINTS" id="PR00080">
    <property type="entry name" value="SDRFAMILY"/>
</dbReference>
<dbReference type="InterPro" id="IPR020904">
    <property type="entry name" value="Sc_DH/Rdtase_CS"/>
</dbReference>
<dbReference type="AlphaFoldDB" id="A0A8J4M566"/>
<gene>
    <name evidence="3" type="ORF">ENY07_02085</name>
</gene>
<dbReference type="SUPFAM" id="SSF51735">
    <property type="entry name" value="NAD(P)-binding Rossmann-fold domains"/>
    <property type="match status" value="1"/>
</dbReference>
<evidence type="ECO:0000313" key="3">
    <source>
        <dbReference type="EMBL" id="HGC41999.1"/>
    </source>
</evidence>
<dbReference type="PRINTS" id="PR00081">
    <property type="entry name" value="GDHRDH"/>
</dbReference>
<evidence type="ECO:0000256" key="1">
    <source>
        <dbReference type="ARBA" id="ARBA00006484"/>
    </source>
</evidence>
<dbReference type="GO" id="GO:0016491">
    <property type="term" value="F:oxidoreductase activity"/>
    <property type="evidence" value="ECO:0007669"/>
    <property type="project" value="UniProtKB-KW"/>
</dbReference>
<sequence length="251" mass="24782">MTEEMAGKAVLVTGGGSGIGRASAQALARAGAAVAVADLTRESAAATVAEIVALGGRAVALAGDVSRESDVVALIAAARAAFGRLDGAFNNAGISPAAVGSAGVPIAALPEAAFQRVIAVNLAGVFLCLKHEIAAMRETGGAIVNTASVAGLVGLAGSGAYVASKHGVIGLTRTAALENAAAGIRVNAVCPGYIDTPMVAPHMPVRGPDILGKVPFARLGRAEEIAELVLWLLSDRASFVTGAAYVADGGY</sequence>
<dbReference type="InterPro" id="IPR036291">
    <property type="entry name" value="NAD(P)-bd_dom_sf"/>
</dbReference>
<dbReference type="Gene3D" id="3.40.50.720">
    <property type="entry name" value="NAD(P)-binding Rossmann-like Domain"/>
    <property type="match status" value="1"/>
</dbReference>
<keyword evidence="2" id="KW-0560">Oxidoreductase</keyword>
<dbReference type="FunFam" id="3.40.50.720:FF:000084">
    <property type="entry name" value="Short-chain dehydrogenase reductase"/>
    <property type="match status" value="1"/>
</dbReference>
<comment type="similarity">
    <text evidence="1">Belongs to the short-chain dehydrogenases/reductases (SDR) family.</text>
</comment>